<name>A0A6P5NMU9_ARADU</name>
<reference evidence="3" key="2">
    <citation type="submission" date="2025-08" db="UniProtKB">
        <authorList>
            <consortium name="RefSeq"/>
        </authorList>
    </citation>
    <scope>IDENTIFICATION</scope>
    <source>
        <tissue evidence="3">Whole plant</tissue>
    </source>
</reference>
<gene>
    <name evidence="3" type="primary">LOC110280460</name>
</gene>
<evidence type="ECO:0000313" key="2">
    <source>
        <dbReference type="Proteomes" id="UP000515211"/>
    </source>
</evidence>
<dbReference type="InterPro" id="IPR036397">
    <property type="entry name" value="RNaseH_sf"/>
</dbReference>
<dbReference type="AlphaFoldDB" id="A0A6P5NMU9"/>
<proteinExistence type="predicted"/>
<dbReference type="Proteomes" id="UP000515211">
    <property type="component" value="Chromosome 4"/>
</dbReference>
<dbReference type="PROSITE" id="PS50994">
    <property type="entry name" value="INTEGRASE"/>
    <property type="match status" value="1"/>
</dbReference>
<organism evidence="2 3">
    <name type="scientific">Arachis duranensis</name>
    <name type="common">Wild peanut</name>
    <dbReference type="NCBI Taxonomy" id="130453"/>
    <lineage>
        <taxon>Eukaryota</taxon>
        <taxon>Viridiplantae</taxon>
        <taxon>Streptophyta</taxon>
        <taxon>Embryophyta</taxon>
        <taxon>Tracheophyta</taxon>
        <taxon>Spermatophyta</taxon>
        <taxon>Magnoliopsida</taxon>
        <taxon>eudicotyledons</taxon>
        <taxon>Gunneridae</taxon>
        <taxon>Pentapetalae</taxon>
        <taxon>rosids</taxon>
        <taxon>fabids</taxon>
        <taxon>Fabales</taxon>
        <taxon>Fabaceae</taxon>
        <taxon>Papilionoideae</taxon>
        <taxon>50 kb inversion clade</taxon>
        <taxon>dalbergioids sensu lato</taxon>
        <taxon>Dalbergieae</taxon>
        <taxon>Pterocarpus clade</taxon>
        <taxon>Arachis</taxon>
    </lineage>
</organism>
<feature type="domain" description="Integrase catalytic" evidence="1">
    <location>
        <begin position="92"/>
        <end position="170"/>
    </location>
</feature>
<dbReference type="GeneID" id="110280460"/>
<dbReference type="PANTHER" id="PTHR48475">
    <property type="entry name" value="RIBONUCLEASE H"/>
    <property type="match status" value="1"/>
</dbReference>
<dbReference type="SUPFAM" id="SSF53098">
    <property type="entry name" value="Ribonuclease H-like"/>
    <property type="match status" value="1"/>
</dbReference>
<dbReference type="Gene3D" id="3.30.420.10">
    <property type="entry name" value="Ribonuclease H-like superfamily/Ribonuclease H"/>
    <property type="match status" value="1"/>
</dbReference>
<sequence length="170" mass="19432">MDDNNWRNSIVEYLNNLSIPIDRKVKLQATNFVLMADELYKKEVDRSLSRCLSQNDKYIALDKVHKGICGAHQAGKKMKWWVEAIPLIEVGQNEIIDFIEEHIIHRFGIPQTLSTDQGTIFTGHRIKKFAASRNIHMVTSTPYYAQANGQVEAANKILISLIKEQIGNRP</sequence>
<dbReference type="InterPro" id="IPR012337">
    <property type="entry name" value="RNaseH-like_sf"/>
</dbReference>
<dbReference type="KEGG" id="adu:110280460"/>
<dbReference type="InterPro" id="IPR001584">
    <property type="entry name" value="Integrase_cat-core"/>
</dbReference>
<protein>
    <submittedName>
        <fullName evidence="3">Uncharacterized protein LOC110280460</fullName>
    </submittedName>
</protein>
<dbReference type="GO" id="GO:0015074">
    <property type="term" value="P:DNA integration"/>
    <property type="evidence" value="ECO:0007669"/>
    <property type="project" value="InterPro"/>
</dbReference>
<reference evidence="2" key="1">
    <citation type="journal article" date="2016" name="Nat. Genet.">
        <title>The genome sequences of Arachis duranensis and Arachis ipaensis, the diploid ancestors of cultivated peanut.</title>
        <authorList>
            <person name="Bertioli D.J."/>
            <person name="Cannon S.B."/>
            <person name="Froenicke L."/>
            <person name="Huang G."/>
            <person name="Farmer A.D."/>
            <person name="Cannon E.K."/>
            <person name="Liu X."/>
            <person name="Gao D."/>
            <person name="Clevenger J."/>
            <person name="Dash S."/>
            <person name="Ren L."/>
            <person name="Moretzsohn M.C."/>
            <person name="Shirasawa K."/>
            <person name="Huang W."/>
            <person name="Vidigal B."/>
            <person name="Abernathy B."/>
            <person name="Chu Y."/>
            <person name="Niederhuth C.E."/>
            <person name="Umale P."/>
            <person name="Araujo A.C."/>
            <person name="Kozik A."/>
            <person name="Kim K.D."/>
            <person name="Burow M.D."/>
            <person name="Varshney R.K."/>
            <person name="Wang X."/>
            <person name="Zhang X."/>
            <person name="Barkley N."/>
            <person name="Guimaraes P.M."/>
            <person name="Isobe S."/>
            <person name="Guo B."/>
            <person name="Liao B."/>
            <person name="Stalker H.T."/>
            <person name="Schmitz R.J."/>
            <person name="Scheffler B.E."/>
            <person name="Leal-Bertioli S.C."/>
            <person name="Xun X."/>
            <person name="Jackson S.A."/>
            <person name="Michelmore R."/>
            <person name="Ozias-Akins P."/>
        </authorList>
    </citation>
    <scope>NUCLEOTIDE SEQUENCE [LARGE SCALE GENOMIC DNA]</scope>
    <source>
        <strain evidence="2">cv. V14167</strain>
    </source>
</reference>
<keyword evidence="2" id="KW-1185">Reference proteome</keyword>
<dbReference type="GO" id="GO:0003676">
    <property type="term" value="F:nucleic acid binding"/>
    <property type="evidence" value="ECO:0007669"/>
    <property type="project" value="InterPro"/>
</dbReference>
<evidence type="ECO:0000259" key="1">
    <source>
        <dbReference type="PROSITE" id="PS50994"/>
    </source>
</evidence>
<dbReference type="RefSeq" id="XP_020997176.1">
    <property type="nucleotide sequence ID" value="XM_021141517.1"/>
</dbReference>
<evidence type="ECO:0000313" key="3">
    <source>
        <dbReference type="RefSeq" id="XP_020997176.1"/>
    </source>
</evidence>
<accession>A0A6P5NMU9</accession>
<dbReference type="PANTHER" id="PTHR48475:SF1">
    <property type="entry name" value="RNASE H TYPE-1 DOMAIN-CONTAINING PROTEIN"/>
    <property type="match status" value="1"/>
</dbReference>